<dbReference type="PROSITE" id="PS51494">
    <property type="entry name" value="SPOIVB"/>
    <property type="match status" value="1"/>
</dbReference>
<dbReference type="Gene3D" id="2.30.42.10">
    <property type="match status" value="1"/>
</dbReference>
<dbReference type="Pfam" id="PF17820">
    <property type="entry name" value="PDZ_6"/>
    <property type="match status" value="1"/>
</dbReference>
<protein>
    <recommendedName>
        <fullName evidence="1">Peptidase S55 domain-containing protein</fullName>
    </recommendedName>
</protein>
<dbReference type="SUPFAM" id="SSF50494">
    <property type="entry name" value="Trypsin-like serine proteases"/>
    <property type="match status" value="1"/>
</dbReference>
<feature type="domain" description="Peptidase S55" evidence="1">
    <location>
        <begin position="115"/>
        <end position="335"/>
    </location>
</feature>
<reference evidence="2" key="2">
    <citation type="submission" date="2021-04" db="EMBL/GenBank/DDBJ databases">
        <authorList>
            <person name="Gilroy R."/>
        </authorList>
    </citation>
    <scope>NUCLEOTIDE SEQUENCE</scope>
    <source>
        <strain evidence="2">811</strain>
    </source>
</reference>
<dbReference type="AlphaFoldDB" id="A0A9D1V8X6"/>
<dbReference type="SUPFAM" id="SSF50156">
    <property type="entry name" value="PDZ domain-like"/>
    <property type="match status" value="1"/>
</dbReference>
<gene>
    <name evidence="2" type="ORF">H9741_06810</name>
</gene>
<dbReference type="Proteomes" id="UP000824204">
    <property type="component" value="Unassembled WGS sequence"/>
</dbReference>
<comment type="caution">
    <text evidence="2">The sequence shown here is derived from an EMBL/GenBank/DDBJ whole genome shotgun (WGS) entry which is preliminary data.</text>
</comment>
<dbReference type="EMBL" id="DXFX01000085">
    <property type="protein sequence ID" value="HIX08161.1"/>
    <property type="molecule type" value="Genomic_DNA"/>
</dbReference>
<evidence type="ECO:0000259" key="1">
    <source>
        <dbReference type="PROSITE" id="PS51494"/>
    </source>
</evidence>
<dbReference type="InterPro" id="IPR041489">
    <property type="entry name" value="PDZ_6"/>
</dbReference>
<sequence length="335" mass="35474">MQKFFHKIRAVMIVIGLLLVVAASSLSVSAQSLEVYVGGMPAGFTMGLGGAQIVGVCEILTEEGVSCPAKEAQLDVGDIILTYGGVRIDSAADIDRALSANGGKDAEICVRRDEEQFSKKITPVKDLSCGKYKLGVLIRDSVSGIGTVTYIEKGSRRFGSLGHAVSDERGEKLALQKGTIYACSIVNVIRGERGRAGELKGLFINERGIASADRNCETGIYGNFTNGYDLSKRPLVETSTNAVPGKAVIYSTIDGTEPKEYAVSIVKVDTINSKNKNFVLKVTDEALLKSTGGIVQGMSGSPILQNGKLIGAVTHVFLNDPSRGYGISISNMLGN</sequence>
<dbReference type="InterPro" id="IPR036034">
    <property type="entry name" value="PDZ_sf"/>
</dbReference>
<evidence type="ECO:0000313" key="3">
    <source>
        <dbReference type="Proteomes" id="UP000824204"/>
    </source>
</evidence>
<dbReference type="InterPro" id="IPR009003">
    <property type="entry name" value="Peptidase_S1_PA"/>
</dbReference>
<dbReference type="Pfam" id="PF05580">
    <property type="entry name" value="Peptidase_S55"/>
    <property type="match status" value="1"/>
</dbReference>
<accession>A0A9D1V8X6</accession>
<reference evidence="2" key="1">
    <citation type="journal article" date="2021" name="PeerJ">
        <title>Extensive microbial diversity within the chicken gut microbiome revealed by metagenomics and culture.</title>
        <authorList>
            <person name="Gilroy R."/>
            <person name="Ravi A."/>
            <person name="Getino M."/>
            <person name="Pursley I."/>
            <person name="Horton D.L."/>
            <person name="Alikhan N.F."/>
            <person name="Baker D."/>
            <person name="Gharbi K."/>
            <person name="Hall N."/>
            <person name="Watson M."/>
            <person name="Adriaenssens E.M."/>
            <person name="Foster-Nyarko E."/>
            <person name="Jarju S."/>
            <person name="Secka A."/>
            <person name="Antonio M."/>
            <person name="Oren A."/>
            <person name="Chaudhuri R.R."/>
            <person name="La Ragione R."/>
            <person name="Hildebrand F."/>
            <person name="Pallen M.J."/>
        </authorList>
    </citation>
    <scope>NUCLEOTIDE SEQUENCE</scope>
    <source>
        <strain evidence="2">811</strain>
    </source>
</reference>
<proteinExistence type="predicted"/>
<evidence type="ECO:0000313" key="2">
    <source>
        <dbReference type="EMBL" id="HIX08161.1"/>
    </source>
</evidence>
<dbReference type="InterPro" id="IPR008763">
    <property type="entry name" value="Peptidase_S55"/>
</dbReference>
<organism evidence="2 3">
    <name type="scientific">Candidatus Borkfalkia faecipullorum</name>
    <dbReference type="NCBI Taxonomy" id="2838510"/>
    <lineage>
        <taxon>Bacteria</taxon>
        <taxon>Bacillati</taxon>
        <taxon>Bacillota</taxon>
        <taxon>Clostridia</taxon>
        <taxon>Christensenellales</taxon>
        <taxon>Christensenellaceae</taxon>
        <taxon>Candidatus Borkfalkia</taxon>
    </lineage>
</organism>
<name>A0A9D1V8X6_9FIRM</name>